<dbReference type="Proteomes" id="UP000885690">
    <property type="component" value="Unassembled WGS sequence"/>
</dbReference>
<evidence type="ECO:0000256" key="1">
    <source>
        <dbReference type="SAM" id="MobiDB-lite"/>
    </source>
</evidence>
<evidence type="ECO:0000313" key="2">
    <source>
        <dbReference type="EMBL" id="HDD53480.1"/>
    </source>
</evidence>
<dbReference type="EMBL" id="DQWS01000198">
    <property type="protein sequence ID" value="HDD53480.1"/>
    <property type="molecule type" value="Genomic_DNA"/>
</dbReference>
<name>A0A7C0YE87_9BACT</name>
<gene>
    <name evidence="2" type="ORF">ENF32_05370</name>
</gene>
<feature type="region of interest" description="Disordered" evidence="1">
    <location>
        <begin position="77"/>
        <end position="96"/>
    </location>
</feature>
<dbReference type="AlphaFoldDB" id="A0A7C0YE87"/>
<protein>
    <submittedName>
        <fullName evidence="2">Uncharacterized protein</fullName>
    </submittedName>
</protein>
<accession>A0A7C0YE87</accession>
<organism evidence="2">
    <name type="scientific">Thermosulfidibacter takaii</name>
    <dbReference type="NCBI Taxonomy" id="412593"/>
    <lineage>
        <taxon>Bacteria</taxon>
        <taxon>Pseudomonadati</taxon>
        <taxon>Thermosulfidibacterota</taxon>
        <taxon>Thermosulfidibacteria</taxon>
        <taxon>Thermosulfidibacterales</taxon>
        <taxon>Thermosulfidibacteraceae</taxon>
    </lineage>
</organism>
<proteinExistence type="predicted"/>
<comment type="caution">
    <text evidence="2">The sequence shown here is derived from an EMBL/GenBank/DDBJ whole genome shotgun (WGS) entry which is preliminary data.</text>
</comment>
<reference evidence="2" key="1">
    <citation type="journal article" date="2020" name="mSystems">
        <title>Genome- and Community-Level Interaction Insights into Carbon Utilization and Element Cycling Functions of Hydrothermarchaeota in Hydrothermal Sediment.</title>
        <authorList>
            <person name="Zhou Z."/>
            <person name="Liu Y."/>
            <person name="Xu W."/>
            <person name="Pan J."/>
            <person name="Luo Z.H."/>
            <person name="Li M."/>
        </authorList>
    </citation>
    <scope>NUCLEOTIDE SEQUENCE [LARGE SCALE GENOMIC DNA]</scope>
    <source>
        <strain evidence="2">HyVt-115</strain>
    </source>
</reference>
<sequence length="96" mass="10126">MVKRLAGVVLAICFAVGVAYGGVSGYQDLTRFLVNLPGWTAGMPEGVNMEGPQGKVVTATGSYKRWNQSLHSYHHGGKLGHDGLGPLPDGYDHGDS</sequence>